<dbReference type="Proteomes" id="UP000650081">
    <property type="component" value="Unassembled WGS sequence"/>
</dbReference>
<feature type="chain" id="PRO_5037289161" description="TonB-dependent receptor" evidence="1">
    <location>
        <begin position="22"/>
        <end position="868"/>
    </location>
</feature>
<evidence type="ECO:0000256" key="1">
    <source>
        <dbReference type="SAM" id="SignalP"/>
    </source>
</evidence>
<dbReference type="RefSeq" id="WP_187468284.1">
    <property type="nucleotide sequence ID" value="NZ_JACSIT010000152.1"/>
</dbReference>
<sequence>MKLSGLLPLLLVLFASTCVRAQTEHALEQNVLRGTLTDENQVPLPFASITLHPPGRDSILLFALTDAAGLFQLDTKGRRRVELRSRSLGMQTDTLLLDLPQESAVIVRLSKAKNELPDVVVRGARAPVTAKTDTTTFNVRDFRDSTDRKIEEVLRKLPGVEVKSDGSIEVFGKPLHRILVEGSDLFGADYQLGSKNLNARDIGRVEVIDRYQDNPVLRSVNNSQAVVLNLKLEEAVKSVLAGNVIAGGGYGDGAKYSAYASLYRIDRIHKSIFIGDLDNVGNDFGYGSANANYADRSASDLRRPATEKLTLISPTPFSEAGLRREYTDNGRTAFGTLRHESALAKSWTLNANLTGYRKAREQELLDRQDYVADDTRYDLQLERQLQREQKNYTGELELKYLAPNQKTSLQLFTGLHRAAADVQERTVNDNEVVSSMASDGEETATFRMLGSRELRPNLVAQAEIASGTTTQDYFATIVNPALANYFSLRENTRVEQRIDGRQRRDYATARILWKKGDLLSTFQLTAGKEQLSLEDLSNTYWSPSLALQYSFRDRTELRLGTSLRINNYAAFPDLPTTTSNFSLGFDREARLGRRLSVNLRAGRNYPTLANLLLTTVYFPDPFQIVRGGPAPEVGTYFNGRISYTLRNDRNLSSWRFSGYANRAKNQANATTDFAGDVLVSSWQFGGSNSAVGLEARYSIFVLPLKTDYALRVSSGYSAVDLGVAEQTLAFRYWRNTANLEGGILLFPRLRLKGNSLLSVNRLLGESRFFTNWNTEAQLLYTFAKGRLYTGLSQTANYREGERNQLAAAFLGAERRMQWKDQEAVLGLRIYNLTNRSAFVTQSVNDIFVFENRVPALGRFFLLSLDWSL</sequence>
<organism evidence="2 3">
    <name type="scientific">Neolewinella lacunae</name>
    <dbReference type="NCBI Taxonomy" id="1517758"/>
    <lineage>
        <taxon>Bacteria</taxon>
        <taxon>Pseudomonadati</taxon>
        <taxon>Bacteroidota</taxon>
        <taxon>Saprospiria</taxon>
        <taxon>Saprospirales</taxon>
        <taxon>Lewinellaceae</taxon>
        <taxon>Neolewinella</taxon>
    </lineage>
</organism>
<dbReference type="AlphaFoldDB" id="A0A923PR66"/>
<dbReference type="EMBL" id="JACSIT010000152">
    <property type="protein sequence ID" value="MBC6996271.1"/>
    <property type="molecule type" value="Genomic_DNA"/>
</dbReference>
<evidence type="ECO:0008006" key="4">
    <source>
        <dbReference type="Google" id="ProtNLM"/>
    </source>
</evidence>
<keyword evidence="1" id="KW-0732">Signal</keyword>
<comment type="caution">
    <text evidence="2">The sequence shown here is derived from an EMBL/GenBank/DDBJ whole genome shotgun (WGS) entry which is preliminary data.</text>
</comment>
<name>A0A923PR66_9BACT</name>
<proteinExistence type="predicted"/>
<feature type="signal peptide" evidence="1">
    <location>
        <begin position="1"/>
        <end position="21"/>
    </location>
</feature>
<evidence type="ECO:0000313" key="2">
    <source>
        <dbReference type="EMBL" id="MBC6996271.1"/>
    </source>
</evidence>
<protein>
    <recommendedName>
        <fullName evidence="4">TonB-dependent receptor</fullName>
    </recommendedName>
</protein>
<reference evidence="2" key="1">
    <citation type="submission" date="2020-08" db="EMBL/GenBank/DDBJ databases">
        <title>Lewinella bacteria from marine environments.</title>
        <authorList>
            <person name="Zhong Y."/>
        </authorList>
    </citation>
    <scope>NUCLEOTIDE SEQUENCE</scope>
    <source>
        <strain evidence="2">KCTC 42187</strain>
    </source>
</reference>
<evidence type="ECO:0000313" key="3">
    <source>
        <dbReference type="Proteomes" id="UP000650081"/>
    </source>
</evidence>
<keyword evidence="3" id="KW-1185">Reference proteome</keyword>
<accession>A0A923PR66</accession>
<dbReference type="SUPFAM" id="SSF56935">
    <property type="entry name" value="Porins"/>
    <property type="match status" value="1"/>
</dbReference>
<gene>
    <name evidence="2" type="ORF">H9S92_19020</name>
</gene>